<dbReference type="PANTHER" id="PTHR43441:SF3">
    <property type="entry name" value="ACETYLTRANSFERASE"/>
    <property type="match status" value="1"/>
</dbReference>
<keyword evidence="2" id="KW-0687">Ribonucleoprotein</keyword>
<organism evidence="2 3">
    <name type="scientific">Deinococcus ruber</name>
    <dbReference type="NCBI Taxonomy" id="1848197"/>
    <lineage>
        <taxon>Bacteria</taxon>
        <taxon>Thermotogati</taxon>
        <taxon>Deinococcota</taxon>
        <taxon>Deinococci</taxon>
        <taxon>Deinococcales</taxon>
        <taxon>Deinococcaceae</taxon>
        <taxon>Deinococcus</taxon>
    </lineage>
</organism>
<feature type="domain" description="N-acetyltransferase" evidence="1">
    <location>
        <begin position="27"/>
        <end position="178"/>
    </location>
</feature>
<dbReference type="InterPro" id="IPR051908">
    <property type="entry name" value="Ribosomal_N-acetyltransferase"/>
</dbReference>
<reference evidence="2" key="1">
    <citation type="journal article" date="2014" name="Int. J. Syst. Evol. Microbiol.">
        <title>Complete genome sequence of Corynebacterium casei LMG S-19264T (=DSM 44701T), isolated from a smear-ripened cheese.</title>
        <authorList>
            <consortium name="US DOE Joint Genome Institute (JGI-PGF)"/>
            <person name="Walter F."/>
            <person name="Albersmeier A."/>
            <person name="Kalinowski J."/>
            <person name="Ruckert C."/>
        </authorList>
    </citation>
    <scope>NUCLEOTIDE SEQUENCE</scope>
    <source>
        <strain evidence="2">JCM 31311</strain>
    </source>
</reference>
<dbReference type="RefSeq" id="WP_189088464.1">
    <property type="nucleotide sequence ID" value="NZ_BMQL01000004.1"/>
</dbReference>
<protein>
    <submittedName>
        <fullName evidence="2">Ribosomal protein N-acetyltransferase</fullName>
    </submittedName>
</protein>
<dbReference type="GO" id="GO:0005840">
    <property type="term" value="C:ribosome"/>
    <property type="evidence" value="ECO:0007669"/>
    <property type="project" value="UniProtKB-KW"/>
</dbReference>
<proteinExistence type="predicted"/>
<reference evidence="2" key="2">
    <citation type="submission" date="2020-09" db="EMBL/GenBank/DDBJ databases">
        <authorList>
            <person name="Sun Q."/>
            <person name="Ohkuma M."/>
        </authorList>
    </citation>
    <scope>NUCLEOTIDE SEQUENCE</scope>
    <source>
        <strain evidence="2">JCM 31311</strain>
    </source>
</reference>
<sequence>MKPDHVPASVQTPRLLLRAPRPDDAPAVYRAVMASLPELRRWMEWAQQPLDEAGYRENLTRAAERFVSGEELRYLVWDAAGEILLGSSGFHALNWSVPKGEIGYWIDSRHTGQGYATETARALTDFGFDELGFRRIEIRCDALNAASAAVAARLGFTLDARLINDKVAAHAPHELRDTLIFSRVR</sequence>
<dbReference type="AlphaFoldDB" id="A0A918F498"/>
<dbReference type="EMBL" id="BMQL01000004">
    <property type="protein sequence ID" value="GGQ99657.1"/>
    <property type="molecule type" value="Genomic_DNA"/>
</dbReference>
<dbReference type="Pfam" id="PF13302">
    <property type="entry name" value="Acetyltransf_3"/>
    <property type="match status" value="1"/>
</dbReference>
<dbReference type="GO" id="GO:0008999">
    <property type="term" value="F:protein-N-terminal-alanine acetyltransferase activity"/>
    <property type="evidence" value="ECO:0007669"/>
    <property type="project" value="TreeGrafter"/>
</dbReference>
<evidence type="ECO:0000313" key="3">
    <source>
        <dbReference type="Proteomes" id="UP000603865"/>
    </source>
</evidence>
<comment type="caution">
    <text evidence="2">The sequence shown here is derived from an EMBL/GenBank/DDBJ whole genome shotgun (WGS) entry which is preliminary data.</text>
</comment>
<evidence type="ECO:0000313" key="2">
    <source>
        <dbReference type="EMBL" id="GGQ99657.1"/>
    </source>
</evidence>
<dbReference type="Gene3D" id="3.40.630.30">
    <property type="match status" value="1"/>
</dbReference>
<keyword evidence="3" id="KW-1185">Reference proteome</keyword>
<evidence type="ECO:0000259" key="1">
    <source>
        <dbReference type="PROSITE" id="PS51186"/>
    </source>
</evidence>
<dbReference type="SUPFAM" id="SSF55729">
    <property type="entry name" value="Acyl-CoA N-acyltransferases (Nat)"/>
    <property type="match status" value="1"/>
</dbReference>
<dbReference type="GO" id="GO:1990189">
    <property type="term" value="F:protein N-terminal-serine acetyltransferase activity"/>
    <property type="evidence" value="ECO:0007669"/>
    <property type="project" value="TreeGrafter"/>
</dbReference>
<dbReference type="GO" id="GO:0005737">
    <property type="term" value="C:cytoplasm"/>
    <property type="evidence" value="ECO:0007669"/>
    <property type="project" value="TreeGrafter"/>
</dbReference>
<name>A0A918F498_9DEIO</name>
<dbReference type="InterPro" id="IPR016181">
    <property type="entry name" value="Acyl_CoA_acyltransferase"/>
</dbReference>
<dbReference type="PROSITE" id="PS51186">
    <property type="entry name" value="GNAT"/>
    <property type="match status" value="1"/>
</dbReference>
<dbReference type="InterPro" id="IPR000182">
    <property type="entry name" value="GNAT_dom"/>
</dbReference>
<keyword evidence="2" id="KW-0689">Ribosomal protein</keyword>
<dbReference type="PANTHER" id="PTHR43441">
    <property type="entry name" value="RIBOSOMAL-PROTEIN-SERINE ACETYLTRANSFERASE"/>
    <property type="match status" value="1"/>
</dbReference>
<dbReference type="Proteomes" id="UP000603865">
    <property type="component" value="Unassembled WGS sequence"/>
</dbReference>
<accession>A0A918F498</accession>
<gene>
    <name evidence="2" type="ORF">GCM10008957_10340</name>
</gene>